<dbReference type="InterPro" id="IPR037516">
    <property type="entry name" value="Tripartite_DENN"/>
</dbReference>
<name>A0A0C3AUD3_SERVB</name>
<evidence type="ECO:0000313" key="5">
    <source>
        <dbReference type="Proteomes" id="UP000054097"/>
    </source>
</evidence>
<evidence type="ECO:0000256" key="2">
    <source>
        <dbReference type="SAM" id="MobiDB-lite"/>
    </source>
</evidence>
<proteinExistence type="inferred from homology"/>
<feature type="compositionally biased region" description="Polar residues" evidence="2">
    <location>
        <begin position="185"/>
        <end position="199"/>
    </location>
</feature>
<keyword evidence="5" id="KW-1185">Reference proteome</keyword>
<feature type="compositionally biased region" description="Basic and acidic residues" evidence="2">
    <location>
        <begin position="1"/>
        <end position="17"/>
    </location>
</feature>
<dbReference type="PANTHER" id="PTHR31017">
    <property type="entry name" value="LATE SECRETORY PATHWAY PROTEIN AVL9-RELATED"/>
    <property type="match status" value="1"/>
</dbReference>
<dbReference type="EMBL" id="KN824346">
    <property type="protein sequence ID" value="KIM22891.1"/>
    <property type="molecule type" value="Genomic_DNA"/>
</dbReference>
<gene>
    <name evidence="4" type="ORF">M408DRAFT_332663</name>
</gene>
<evidence type="ECO:0000259" key="3">
    <source>
        <dbReference type="PROSITE" id="PS50211"/>
    </source>
</evidence>
<dbReference type="HOGENOM" id="CLU_009066_1_0_1"/>
<organism evidence="4 5">
    <name type="scientific">Serendipita vermifera MAFF 305830</name>
    <dbReference type="NCBI Taxonomy" id="933852"/>
    <lineage>
        <taxon>Eukaryota</taxon>
        <taxon>Fungi</taxon>
        <taxon>Dikarya</taxon>
        <taxon>Basidiomycota</taxon>
        <taxon>Agaricomycotina</taxon>
        <taxon>Agaricomycetes</taxon>
        <taxon>Sebacinales</taxon>
        <taxon>Serendipitaceae</taxon>
        <taxon>Serendipita</taxon>
    </lineage>
</organism>
<feature type="domain" description="UDENN" evidence="3">
    <location>
        <begin position="220"/>
        <end position="653"/>
    </location>
</feature>
<sequence length="883" mass="95095">MPDTTKDHDTDNERENDAGSMHSMPLSDLEDVNIDGADGAGASANTSAIDKLQALVEAAQLSPNSRNFDGDDDDEEVPKSDVAMPPAPALTLAKNDSHEKPAASSMLSPFPLSPETPYSASAYYRNAPLSASGMSSIPSAASNMPLFDRSPSPPASFERDVSFGLTRETDGSTSALRDVREFKPGQSTTPNDNVSISSETQRKLRPESVLLPLTKDPLILGIALVDFDHAIGPRIEFSQGKLLEEDEEIIKILPFLALPDGAHLNQEDYSYFHLVPNKPNAQTVFGISCNRQISSSELRVKSEVVTRSTVQKAVVILASKPVFGPIRDKLGVVTRAFFNQLDFTEMDILVDFYNTLEMSLRTQLTESGFYMGTSIRELLHAFRHKTLTLVKALMLQRKVVFFGHPVERLCTYQYSLVSLIPGLLQTLDDCGSPPLAGRAPTLKKPTELKTSDRRSMLDFMGLPLDLFGKDAFFQPYLPLQQIDMLSAQSCLCGSTNSIVTQHKEIDMLVNIETSQIEYRTPHVERMVALTPADRKWIDEVVKDVNDTWNESDPQRPLGMQFKGSDDYLRTKFEEYIAACLSTVKYKGYQMKDGRSVLAPATGNENTSYEDFGELFMSSFQATSAHEVWDRTTDPVLFDIIEPKHPCEDRPNIVSDIGLRLQEGLTDLHLDQQLAPTREAISSAITAGSTSFFKAVGGVRGNVSKMVAQRQASGGIGGIALPTFSSPFSGSNTTTPPAQEAVSSPPPPPSSFPASVMAATGAGGGERKLRPLSLASVASIQSAASTNVTSTENSAGARASGGFSGWGSSIGSFVSSRASKFRESVSSVASGTAGPQTDPRMSLSAASVTAPVATSKVEPKPSTAASSAAPTPSSSPPPQEPKVV</sequence>
<dbReference type="PROSITE" id="PS50211">
    <property type="entry name" value="DENN"/>
    <property type="match status" value="1"/>
</dbReference>
<dbReference type="AlphaFoldDB" id="A0A0C3AUD3"/>
<comment type="similarity">
    <text evidence="1">Belongs to the AVL9 family.</text>
</comment>
<reference evidence="5" key="2">
    <citation type="submission" date="2015-01" db="EMBL/GenBank/DDBJ databases">
        <title>Evolutionary Origins and Diversification of the Mycorrhizal Mutualists.</title>
        <authorList>
            <consortium name="DOE Joint Genome Institute"/>
            <consortium name="Mycorrhizal Genomics Consortium"/>
            <person name="Kohler A."/>
            <person name="Kuo A."/>
            <person name="Nagy L.G."/>
            <person name="Floudas D."/>
            <person name="Copeland A."/>
            <person name="Barry K.W."/>
            <person name="Cichocki N."/>
            <person name="Veneault-Fourrey C."/>
            <person name="LaButti K."/>
            <person name="Lindquist E.A."/>
            <person name="Lipzen A."/>
            <person name="Lundell T."/>
            <person name="Morin E."/>
            <person name="Murat C."/>
            <person name="Riley R."/>
            <person name="Ohm R."/>
            <person name="Sun H."/>
            <person name="Tunlid A."/>
            <person name="Henrissat B."/>
            <person name="Grigoriev I.V."/>
            <person name="Hibbett D.S."/>
            <person name="Martin F."/>
        </authorList>
    </citation>
    <scope>NUCLEOTIDE SEQUENCE [LARGE SCALE GENOMIC DNA]</scope>
    <source>
        <strain evidence="5">MAFF 305830</strain>
    </source>
</reference>
<dbReference type="PANTHER" id="PTHR31017:SF1">
    <property type="entry name" value="LATE SECRETORY PATHWAY PROTEIN AVL9 HOMOLOG"/>
    <property type="match status" value="1"/>
</dbReference>
<evidence type="ECO:0000256" key="1">
    <source>
        <dbReference type="ARBA" id="ARBA00038178"/>
    </source>
</evidence>
<feature type="compositionally biased region" description="Low complexity" evidence="2">
    <location>
        <begin position="841"/>
        <end position="871"/>
    </location>
</feature>
<feature type="region of interest" description="Disordered" evidence="2">
    <location>
        <begin position="827"/>
        <end position="883"/>
    </location>
</feature>
<dbReference type="InterPro" id="IPR018307">
    <property type="entry name" value="ABL9/DENND6_dom"/>
</dbReference>
<dbReference type="Pfam" id="PF09794">
    <property type="entry name" value="Avl9"/>
    <property type="match status" value="1"/>
</dbReference>
<feature type="region of interest" description="Disordered" evidence="2">
    <location>
        <begin position="182"/>
        <end position="201"/>
    </location>
</feature>
<dbReference type="OrthoDB" id="26278at2759"/>
<accession>A0A0C3AUD3</accession>
<dbReference type="Proteomes" id="UP000054097">
    <property type="component" value="Unassembled WGS sequence"/>
</dbReference>
<feature type="region of interest" description="Disordered" evidence="2">
    <location>
        <begin position="1"/>
        <end position="43"/>
    </location>
</feature>
<evidence type="ECO:0000313" key="4">
    <source>
        <dbReference type="EMBL" id="KIM22891.1"/>
    </source>
</evidence>
<dbReference type="GO" id="GO:0005737">
    <property type="term" value="C:cytoplasm"/>
    <property type="evidence" value="ECO:0007669"/>
    <property type="project" value="TreeGrafter"/>
</dbReference>
<reference evidence="4 5" key="1">
    <citation type="submission" date="2014-04" db="EMBL/GenBank/DDBJ databases">
        <authorList>
            <consortium name="DOE Joint Genome Institute"/>
            <person name="Kuo A."/>
            <person name="Zuccaro A."/>
            <person name="Kohler A."/>
            <person name="Nagy L.G."/>
            <person name="Floudas D."/>
            <person name="Copeland A."/>
            <person name="Barry K.W."/>
            <person name="Cichocki N."/>
            <person name="Veneault-Fourrey C."/>
            <person name="LaButti K."/>
            <person name="Lindquist E.A."/>
            <person name="Lipzen A."/>
            <person name="Lundell T."/>
            <person name="Morin E."/>
            <person name="Murat C."/>
            <person name="Sun H."/>
            <person name="Tunlid A."/>
            <person name="Henrissat B."/>
            <person name="Grigoriev I.V."/>
            <person name="Hibbett D.S."/>
            <person name="Martin F."/>
            <person name="Nordberg H.P."/>
            <person name="Cantor M.N."/>
            <person name="Hua S.X."/>
        </authorList>
    </citation>
    <scope>NUCLEOTIDE SEQUENCE [LARGE SCALE GENOMIC DNA]</scope>
    <source>
        <strain evidence="4 5">MAFF 305830</strain>
    </source>
</reference>
<feature type="region of interest" description="Disordered" evidence="2">
    <location>
        <begin position="60"/>
        <end position="111"/>
    </location>
</feature>
<feature type="region of interest" description="Disordered" evidence="2">
    <location>
        <begin position="726"/>
        <end position="766"/>
    </location>
</feature>
<feature type="compositionally biased region" description="Pro residues" evidence="2">
    <location>
        <begin position="872"/>
        <end position="883"/>
    </location>
</feature>
<dbReference type="InterPro" id="IPR051731">
    <property type="entry name" value="DENND11/AVL9_GEFs"/>
</dbReference>
<protein>
    <recommendedName>
        <fullName evidence="3">UDENN domain-containing protein</fullName>
    </recommendedName>
</protein>